<keyword evidence="2" id="KW-1185">Reference proteome</keyword>
<name>A0AAD6WVR7_9AGAR</name>
<comment type="caution">
    <text evidence="1">The sequence shown here is derived from an EMBL/GenBank/DDBJ whole genome shotgun (WGS) entry which is preliminary data.</text>
</comment>
<sequence>MSPTFFILTSTSPRVYSSWSMLLTVALLALTRTQIYSLKPQPPCQRLRKLESTMSCMHLFSRFPFTFFAPSIFFQRSVGSSPSPSHAERDVPVVPEFPRCRVLPNHPVLQAPSTAVYSNVGLCADSISYIVAGCS</sequence>
<organism evidence="1 2">
    <name type="scientific">Mycena alexandri</name>
    <dbReference type="NCBI Taxonomy" id="1745969"/>
    <lineage>
        <taxon>Eukaryota</taxon>
        <taxon>Fungi</taxon>
        <taxon>Dikarya</taxon>
        <taxon>Basidiomycota</taxon>
        <taxon>Agaricomycotina</taxon>
        <taxon>Agaricomycetes</taxon>
        <taxon>Agaricomycetidae</taxon>
        <taxon>Agaricales</taxon>
        <taxon>Marasmiineae</taxon>
        <taxon>Mycenaceae</taxon>
        <taxon>Mycena</taxon>
    </lineage>
</organism>
<dbReference type="AlphaFoldDB" id="A0AAD6WVR7"/>
<dbReference type="Proteomes" id="UP001218188">
    <property type="component" value="Unassembled WGS sequence"/>
</dbReference>
<reference evidence="1" key="1">
    <citation type="submission" date="2023-03" db="EMBL/GenBank/DDBJ databases">
        <title>Massive genome expansion in bonnet fungi (Mycena s.s.) driven by repeated elements and novel gene families across ecological guilds.</title>
        <authorList>
            <consortium name="Lawrence Berkeley National Laboratory"/>
            <person name="Harder C.B."/>
            <person name="Miyauchi S."/>
            <person name="Viragh M."/>
            <person name="Kuo A."/>
            <person name="Thoen E."/>
            <person name="Andreopoulos B."/>
            <person name="Lu D."/>
            <person name="Skrede I."/>
            <person name="Drula E."/>
            <person name="Henrissat B."/>
            <person name="Morin E."/>
            <person name="Kohler A."/>
            <person name="Barry K."/>
            <person name="LaButti K."/>
            <person name="Morin E."/>
            <person name="Salamov A."/>
            <person name="Lipzen A."/>
            <person name="Mereny Z."/>
            <person name="Hegedus B."/>
            <person name="Baldrian P."/>
            <person name="Stursova M."/>
            <person name="Weitz H."/>
            <person name="Taylor A."/>
            <person name="Grigoriev I.V."/>
            <person name="Nagy L.G."/>
            <person name="Martin F."/>
            <person name="Kauserud H."/>
        </authorList>
    </citation>
    <scope>NUCLEOTIDE SEQUENCE</scope>
    <source>
        <strain evidence="1">CBHHK200</strain>
    </source>
</reference>
<evidence type="ECO:0000313" key="1">
    <source>
        <dbReference type="EMBL" id="KAJ7025146.1"/>
    </source>
</evidence>
<protein>
    <submittedName>
        <fullName evidence="1">Uncharacterized protein</fullName>
    </submittedName>
</protein>
<evidence type="ECO:0000313" key="2">
    <source>
        <dbReference type="Proteomes" id="UP001218188"/>
    </source>
</evidence>
<dbReference type="EMBL" id="JARJCM010000158">
    <property type="protein sequence ID" value="KAJ7025146.1"/>
    <property type="molecule type" value="Genomic_DNA"/>
</dbReference>
<gene>
    <name evidence="1" type="ORF">C8F04DRAFT_1129421</name>
</gene>
<proteinExistence type="predicted"/>
<accession>A0AAD6WVR7</accession>